<evidence type="ECO:0000256" key="9">
    <source>
        <dbReference type="PROSITE-ProRule" id="PRU00175"/>
    </source>
</evidence>
<feature type="compositionally biased region" description="Polar residues" evidence="10">
    <location>
        <begin position="175"/>
        <end position="191"/>
    </location>
</feature>
<evidence type="ECO:0000313" key="13">
    <source>
        <dbReference type="Proteomes" id="UP001161247"/>
    </source>
</evidence>
<accession>A0AAV1D4U4</accession>
<feature type="compositionally biased region" description="Low complexity" evidence="10">
    <location>
        <begin position="491"/>
        <end position="519"/>
    </location>
</feature>
<feature type="compositionally biased region" description="Low complexity" evidence="10">
    <location>
        <begin position="250"/>
        <end position="260"/>
    </location>
</feature>
<dbReference type="GO" id="GO:0010228">
    <property type="term" value="P:vegetative to reproductive phase transition of meristem"/>
    <property type="evidence" value="ECO:0007669"/>
    <property type="project" value="UniProtKB-ARBA"/>
</dbReference>
<evidence type="ECO:0000259" key="11">
    <source>
        <dbReference type="PROSITE" id="PS50089"/>
    </source>
</evidence>
<dbReference type="InterPro" id="IPR045191">
    <property type="entry name" value="MBR1/2-like"/>
</dbReference>
<organism evidence="12 13">
    <name type="scientific">Oldenlandia corymbosa var. corymbosa</name>
    <dbReference type="NCBI Taxonomy" id="529605"/>
    <lineage>
        <taxon>Eukaryota</taxon>
        <taxon>Viridiplantae</taxon>
        <taxon>Streptophyta</taxon>
        <taxon>Embryophyta</taxon>
        <taxon>Tracheophyta</taxon>
        <taxon>Spermatophyta</taxon>
        <taxon>Magnoliopsida</taxon>
        <taxon>eudicotyledons</taxon>
        <taxon>Gunneridae</taxon>
        <taxon>Pentapetalae</taxon>
        <taxon>asterids</taxon>
        <taxon>lamiids</taxon>
        <taxon>Gentianales</taxon>
        <taxon>Rubiaceae</taxon>
        <taxon>Rubioideae</taxon>
        <taxon>Spermacoceae</taxon>
        <taxon>Hedyotis-Oldenlandia complex</taxon>
        <taxon>Oldenlandia</taxon>
    </lineage>
</organism>
<dbReference type="GO" id="GO:0008270">
    <property type="term" value="F:zinc ion binding"/>
    <property type="evidence" value="ECO:0007669"/>
    <property type="project" value="UniProtKB-KW"/>
</dbReference>
<name>A0AAV1D4U4_OLDCO</name>
<dbReference type="InterPro" id="IPR013083">
    <property type="entry name" value="Znf_RING/FYVE/PHD"/>
</dbReference>
<dbReference type="FunFam" id="3.30.40.10:FF:000309">
    <property type="entry name" value="E3 ubiquitin-protein ligase MBR2"/>
    <property type="match status" value="1"/>
</dbReference>
<feature type="region of interest" description="Disordered" evidence="10">
    <location>
        <begin position="427"/>
        <end position="453"/>
    </location>
</feature>
<feature type="domain" description="RING-type" evidence="11">
    <location>
        <begin position="715"/>
        <end position="756"/>
    </location>
</feature>
<evidence type="ECO:0000256" key="8">
    <source>
        <dbReference type="ARBA" id="ARBA00022833"/>
    </source>
</evidence>
<dbReference type="SMART" id="SM00184">
    <property type="entry name" value="RING"/>
    <property type="match status" value="1"/>
</dbReference>
<feature type="compositionally biased region" description="Polar residues" evidence="10">
    <location>
        <begin position="271"/>
        <end position="280"/>
    </location>
</feature>
<evidence type="ECO:0000256" key="2">
    <source>
        <dbReference type="ARBA" id="ARBA00004906"/>
    </source>
</evidence>
<dbReference type="SUPFAM" id="SSF57850">
    <property type="entry name" value="RING/U-box"/>
    <property type="match status" value="1"/>
</dbReference>
<dbReference type="InterPro" id="IPR001841">
    <property type="entry name" value="Znf_RING"/>
</dbReference>
<proteinExistence type="predicted"/>
<feature type="region of interest" description="Disordered" evidence="10">
    <location>
        <begin position="466"/>
        <end position="534"/>
    </location>
</feature>
<evidence type="ECO:0000256" key="3">
    <source>
        <dbReference type="ARBA" id="ARBA00012483"/>
    </source>
</evidence>
<keyword evidence="5" id="KW-0479">Metal-binding</keyword>
<dbReference type="EMBL" id="OX459121">
    <property type="protein sequence ID" value="CAI9101908.1"/>
    <property type="molecule type" value="Genomic_DNA"/>
</dbReference>
<evidence type="ECO:0000256" key="7">
    <source>
        <dbReference type="ARBA" id="ARBA00022786"/>
    </source>
</evidence>
<keyword evidence="7" id="KW-0833">Ubl conjugation pathway</keyword>
<reference evidence="12" key="1">
    <citation type="submission" date="2023-03" db="EMBL/GenBank/DDBJ databases">
        <authorList>
            <person name="Julca I."/>
        </authorList>
    </citation>
    <scope>NUCLEOTIDE SEQUENCE</scope>
</reference>
<dbReference type="PROSITE" id="PS50089">
    <property type="entry name" value="ZF_RING_2"/>
    <property type="match status" value="1"/>
</dbReference>
<feature type="compositionally biased region" description="Low complexity" evidence="10">
    <location>
        <begin position="432"/>
        <end position="452"/>
    </location>
</feature>
<feature type="compositionally biased region" description="Polar residues" evidence="10">
    <location>
        <begin position="380"/>
        <end position="393"/>
    </location>
</feature>
<evidence type="ECO:0000256" key="4">
    <source>
        <dbReference type="ARBA" id="ARBA00022679"/>
    </source>
</evidence>
<gene>
    <name evidence="12" type="ORF">OLC1_LOCUS11383</name>
</gene>
<keyword evidence="4" id="KW-0808">Transferase</keyword>
<evidence type="ECO:0000256" key="10">
    <source>
        <dbReference type="SAM" id="MobiDB-lite"/>
    </source>
</evidence>
<feature type="compositionally biased region" description="Polar residues" evidence="10">
    <location>
        <begin position="205"/>
        <end position="218"/>
    </location>
</feature>
<dbReference type="EC" id="2.3.2.27" evidence="3"/>
<dbReference type="Gene3D" id="3.30.40.10">
    <property type="entry name" value="Zinc/RING finger domain, C3HC4 (zinc finger)"/>
    <property type="match status" value="1"/>
</dbReference>
<comment type="catalytic activity">
    <reaction evidence="1">
        <text>S-ubiquitinyl-[E2 ubiquitin-conjugating enzyme]-L-cysteine + [acceptor protein]-L-lysine = [E2 ubiquitin-conjugating enzyme]-L-cysteine + N(6)-ubiquitinyl-[acceptor protein]-L-lysine.</text>
        <dbReference type="EC" id="2.3.2.27"/>
    </reaction>
</comment>
<evidence type="ECO:0000256" key="6">
    <source>
        <dbReference type="ARBA" id="ARBA00022771"/>
    </source>
</evidence>
<protein>
    <recommendedName>
        <fullName evidence="3">RING-type E3 ubiquitin transferase</fullName>
        <ecNumber evidence="3">2.3.2.27</ecNumber>
    </recommendedName>
</protein>
<comment type="pathway">
    <text evidence="2">Protein modification; protein ubiquitination.</text>
</comment>
<evidence type="ECO:0000256" key="5">
    <source>
        <dbReference type="ARBA" id="ARBA00022723"/>
    </source>
</evidence>
<feature type="region of interest" description="Disordered" evidence="10">
    <location>
        <begin position="175"/>
        <end position="280"/>
    </location>
</feature>
<dbReference type="AlphaFoldDB" id="A0AAV1D4U4"/>
<keyword evidence="13" id="KW-1185">Reference proteome</keyword>
<keyword evidence="8" id="KW-0862">Zinc</keyword>
<feature type="compositionally biased region" description="Polar residues" evidence="10">
    <location>
        <begin position="466"/>
        <end position="477"/>
    </location>
</feature>
<dbReference type="GO" id="GO:0061630">
    <property type="term" value="F:ubiquitin protein ligase activity"/>
    <property type="evidence" value="ECO:0007669"/>
    <property type="project" value="UniProtKB-EC"/>
</dbReference>
<dbReference type="Pfam" id="PF13639">
    <property type="entry name" value="zf-RING_2"/>
    <property type="match status" value="1"/>
</dbReference>
<evidence type="ECO:0000313" key="12">
    <source>
        <dbReference type="EMBL" id="CAI9101908.1"/>
    </source>
</evidence>
<keyword evidence="6 9" id="KW-0863">Zinc-finger</keyword>
<sequence length="763" mass="83512">MWGKTSVRNCFWDSLLSYCFVRHWGFEVLVHMKGGRSILESFHEDIDLNQDTSSHSAAMDRSAAWDNLLNPVENRLSNYGLPSSEGNNYCVDNASHIGRTAGGWDPGESSSRANIQGQLNANDLKIGPSWASSLNDCVMSDAGPADWSFERPDHFLHENISSGFTRNYSQRPLNIQGSISSHSPLNASSNGGYRGNGDNGWFNRGSGTSSNLYRSGRSQMDDFPAQGTTPDNHGPFPGNSGYMVQHHDGSGSSSSSWGLSCKRKAVEGNPSRPSSSGNLSVDLQVETVGRHSLPSRYNASSSLGNIPAPSMSLQGPGHQGQLNLRTGSGNRGGNYGFHPFNGSNEVLEASERTFSFRPDRGQREPITFDLSVAGPDVRNPNINSTHHPSRLVSTSDLPEMRAPYSRPLNLNNTPSRSHMMQVPGSARSLLPLGRNGSGSTSSGTLLGPGLFPGERDVALRDEVTFRSSHNNHEQSGFVSPPESMHMVQEPSGWSSFSRGSTGSSRNVSSNSRITPSSSSRTFPNAWMPHQNSASQNQQRIAEFLPWVLFPSVDPDPGVQRGHFSFFPSASSSSEEAVMSSGSSSGDLNQPYSRSVLMEVSGDDANSWRALAAASDGRQRIASEIRQVLTAMRRAENWRAEDYMLFHPFHNGAFEAHDRHRDLRLDVDSMTYEELLALEERIGNVNTGLCEEVIMHSMRQRKHQLFIGESSNSEPCCVCQEDYTAGDDIGILNCGHEFHTNCIKQWLSLKNICPICKMTALDVV</sequence>
<dbReference type="PANTHER" id="PTHR22937">
    <property type="entry name" value="E3 UBIQUITIN-PROTEIN LIGASE RNF165"/>
    <property type="match status" value="1"/>
</dbReference>
<dbReference type="PANTHER" id="PTHR22937:SF216">
    <property type="entry name" value="RING-TYPE E3 UBIQUITIN TRANSFERASE"/>
    <property type="match status" value="1"/>
</dbReference>
<dbReference type="Proteomes" id="UP001161247">
    <property type="component" value="Chromosome 4"/>
</dbReference>
<feature type="region of interest" description="Disordered" evidence="10">
    <location>
        <begin position="371"/>
        <end position="393"/>
    </location>
</feature>
<dbReference type="GO" id="GO:0043161">
    <property type="term" value="P:proteasome-mediated ubiquitin-dependent protein catabolic process"/>
    <property type="evidence" value="ECO:0007669"/>
    <property type="project" value="UniProtKB-ARBA"/>
</dbReference>
<evidence type="ECO:0000256" key="1">
    <source>
        <dbReference type="ARBA" id="ARBA00000900"/>
    </source>
</evidence>